<feature type="compositionally biased region" description="Basic and acidic residues" evidence="1">
    <location>
        <begin position="126"/>
        <end position="136"/>
    </location>
</feature>
<evidence type="ECO:0000256" key="1">
    <source>
        <dbReference type="SAM" id="MobiDB-lite"/>
    </source>
</evidence>
<name>A0A2T7PV63_POMCA</name>
<dbReference type="Proteomes" id="UP000245119">
    <property type="component" value="Linkage Group LG2"/>
</dbReference>
<evidence type="ECO:0000313" key="2">
    <source>
        <dbReference type="EMBL" id="PVD37315.1"/>
    </source>
</evidence>
<proteinExistence type="predicted"/>
<reference evidence="2 3" key="1">
    <citation type="submission" date="2018-04" db="EMBL/GenBank/DDBJ databases">
        <title>The genome of golden apple snail Pomacea canaliculata provides insight into stress tolerance and invasive adaptation.</title>
        <authorList>
            <person name="Liu C."/>
            <person name="Liu B."/>
            <person name="Ren Y."/>
            <person name="Zhang Y."/>
            <person name="Wang H."/>
            <person name="Li S."/>
            <person name="Jiang F."/>
            <person name="Yin L."/>
            <person name="Zhang G."/>
            <person name="Qian W."/>
            <person name="Fan W."/>
        </authorList>
    </citation>
    <scope>NUCLEOTIDE SEQUENCE [LARGE SCALE GENOMIC DNA]</scope>
    <source>
        <strain evidence="2">SZHN2017</strain>
        <tissue evidence="2">Muscle</tissue>
    </source>
</reference>
<feature type="region of interest" description="Disordered" evidence="1">
    <location>
        <begin position="44"/>
        <end position="98"/>
    </location>
</feature>
<evidence type="ECO:0000313" key="3">
    <source>
        <dbReference type="Proteomes" id="UP000245119"/>
    </source>
</evidence>
<dbReference type="EMBL" id="PZQS01000002">
    <property type="protein sequence ID" value="PVD37315.1"/>
    <property type="molecule type" value="Genomic_DNA"/>
</dbReference>
<accession>A0A2T7PV63</accession>
<gene>
    <name evidence="2" type="ORF">C0Q70_04314</name>
</gene>
<keyword evidence="3" id="KW-1185">Reference proteome</keyword>
<comment type="caution">
    <text evidence="2">The sequence shown here is derived from an EMBL/GenBank/DDBJ whole genome shotgun (WGS) entry which is preliminary data.</text>
</comment>
<organism evidence="2 3">
    <name type="scientific">Pomacea canaliculata</name>
    <name type="common">Golden apple snail</name>
    <dbReference type="NCBI Taxonomy" id="400727"/>
    <lineage>
        <taxon>Eukaryota</taxon>
        <taxon>Metazoa</taxon>
        <taxon>Spiralia</taxon>
        <taxon>Lophotrochozoa</taxon>
        <taxon>Mollusca</taxon>
        <taxon>Gastropoda</taxon>
        <taxon>Caenogastropoda</taxon>
        <taxon>Architaenioglossa</taxon>
        <taxon>Ampullarioidea</taxon>
        <taxon>Ampullariidae</taxon>
        <taxon>Pomacea</taxon>
    </lineage>
</organism>
<feature type="region of interest" description="Disordered" evidence="1">
    <location>
        <begin position="115"/>
        <end position="136"/>
    </location>
</feature>
<dbReference type="AlphaFoldDB" id="A0A2T7PV63"/>
<sequence>MSTIKSCDRREFIYIPGGPVYTEKRIAHWRSNPEAPVRLPYGVASSFHTTQPPSPVDPAGRNGYLTSENVGEDKAARKMSWVSSKRKAGPEKSEVSNIFLPSGHKSFTEEVLCRGNSDSKNVSLGNKRESMDLEHR</sequence>
<protein>
    <submittedName>
        <fullName evidence="2">Uncharacterized protein</fullName>
    </submittedName>
</protein>